<dbReference type="EMBL" id="JBHSPF010000015">
    <property type="protein sequence ID" value="MFC5627977.1"/>
    <property type="molecule type" value="Genomic_DNA"/>
</dbReference>
<dbReference type="Gene3D" id="3.30.1240.10">
    <property type="match status" value="1"/>
</dbReference>
<dbReference type="PRINTS" id="PR00119">
    <property type="entry name" value="CATATPASE"/>
</dbReference>
<dbReference type="PANTHER" id="PTHR10000:SF25">
    <property type="entry name" value="PHOSPHATASE YKRA-RELATED"/>
    <property type="match status" value="1"/>
</dbReference>
<dbReference type="NCBIfam" id="TIGR00099">
    <property type="entry name" value="Cof-subfamily"/>
    <property type="match status" value="1"/>
</dbReference>
<dbReference type="InterPro" id="IPR006379">
    <property type="entry name" value="HAD-SF_hydro_IIB"/>
</dbReference>
<evidence type="ECO:0000313" key="2">
    <source>
        <dbReference type="Proteomes" id="UP001596143"/>
    </source>
</evidence>
<dbReference type="NCBIfam" id="TIGR01484">
    <property type="entry name" value="HAD-SF-IIB"/>
    <property type="match status" value="1"/>
</dbReference>
<dbReference type="SFLD" id="SFLDS00003">
    <property type="entry name" value="Haloacid_Dehalogenase"/>
    <property type="match status" value="1"/>
</dbReference>
<dbReference type="SFLD" id="SFLDG01140">
    <property type="entry name" value="C2.B:_Phosphomannomutase_and_P"/>
    <property type="match status" value="1"/>
</dbReference>
<dbReference type="PROSITE" id="PS01229">
    <property type="entry name" value="COF_2"/>
    <property type="match status" value="1"/>
</dbReference>
<dbReference type="SFLD" id="SFLDG01144">
    <property type="entry name" value="C2.B.4:_PGP_Like"/>
    <property type="match status" value="1"/>
</dbReference>
<dbReference type="InterPro" id="IPR000150">
    <property type="entry name" value="Cof"/>
</dbReference>
<protein>
    <submittedName>
        <fullName evidence="1">Cof-type HAD-IIB family hydrolase</fullName>
    </submittedName>
</protein>
<dbReference type="GO" id="GO:0016787">
    <property type="term" value="F:hydrolase activity"/>
    <property type="evidence" value="ECO:0007669"/>
    <property type="project" value="UniProtKB-KW"/>
</dbReference>
<dbReference type="CDD" id="cd07517">
    <property type="entry name" value="HAD_HPP"/>
    <property type="match status" value="1"/>
</dbReference>
<organism evidence="1 2">
    <name type="scientific">Aliibacillus thermotolerans</name>
    <dbReference type="NCBI Taxonomy" id="1834418"/>
    <lineage>
        <taxon>Bacteria</taxon>
        <taxon>Bacillati</taxon>
        <taxon>Bacillota</taxon>
        <taxon>Bacilli</taxon>
        <taxon>Bacillales</taxon>
        <taxon>Bacillaceae</taxon>
        <taxon>Aliibacillus</taxon>
    </lineage>
</organism>
<gene>
    <name evidence="1" type="ORF">ACFPTR_03600</name>
</gene>
<keyword evidence="2" id="KW-1185">Reference proteome</keyword>
<dbReference type="Gene3D" id="3.40.50.1000">
    <property type="entry name" value="HAD superfamily/HAD-like"/>
    <property type="match status" value="1"/>
</dbReference>
<keyword evidence="1" id="KW-0378">Hydrolase</keyword>
<dbReference type="RefSeq" id="WP_270896099.1">
    <property type="nucleotide sequence ID" value="NZ_JBHSPF010000015.1"/>
</dbReference>
<proteinExistence type="predicted"/>
<name>A0ABW0U5E4_9BACI</name>
<accession>A0ABW0U5E4</accession>
<dbReference type="InterPro" id="IPR023214">
    <property type="entry name" value="HAD_sf"/>
</dbReference>
<reference evidence="2" key="1">
    <citation type="journal article" date="2019" name="Int. J. Syst. Evol. Microbiol.">
        <title>The Global Catalogue of Microorganisms (GCM) 10K type strain sequencing project: providing services to taxonomists for standard genome sequencing and annotation.</title>
        <authorList>
            <consortium name="The Broad Institute Genomics Platform"/>
            <consortium name="The Broad Institute Genome Sequencing Center for Infectious Disease"/>
            <person name="Wu L."/>
            <person name="Ma J."/>
        </authorList>
    </citation>
    <scope>NUCLEOTIDE SEQUENCE [LARGE SCALE GENOMIC DNA]</scope>
    <source>
        <strain evidence="2">CGMCC 1.15790</strain>
    </source>
</reference>
<comment type="caution">
    <text evidence="1">The sequence shown here is derived from an EMBL/GenBank/DDBJ whole genome shotgun (WGS) entry which is preliminary data.</text>
</comment>
<evidence type="ECO:0000313" key="1">
    <source>
        <dbReference type="EMBL" id="MFC5627977.1"/>
    </source>
</evidence>
<dbReference type="Proteomes" id="UP001596143">
    <property type="component" value="Unassembled WGS sequence"/>
</dbReference>
<dbReference type="InterPro" id="IPR036412">
    <property type="entry name" value="HAD-like_sf"/>
</dbReference>
<dbReference type="Pfam" id="PF08282">
    <property type="entry name" value="Hydrolase_3"/>
    <property type="match status" value="1"/>
</dbReference>
<dbReference type="PANTHER" id="PTHR10000">
    <property type="entry name" value="PHOSPHOSERINE PHOSPHATASE"/>
    <property type="match status" value="1"/>
</dbReference>
<sequence length="258" mass="29107">MKKPKIVFFDIDGTLFTKEMKMPVATKKAIQAIKKDGIHVGIATGRAPFMFETLQKELEIDTYVGFNGSYVALHGEVISKKPLSTEWLERLQREAQENEHPMVFLDGNSAAADTGNHEAVAESLGYLKMPYPPVQKDFYKNKEIYQALIFCNEKEEQMYRNTYRMFHFVRWHRYSIDILPFGQSKAEGIRSIVSHLGYSMEETAAFGDGLNDVEMIQEVGVGVAMGNAVDAVKESADFVTTHVNEDGIVNGLKKLQLL</sequence>
<dbReference type="SUPFAM" id="SSF56784">
    <property type="entry name" value="HAD-like"/>
    <property type="match status" value="1"/>
</dbReference>